<organism evidence="3 4">
    <name type="scientific">Salix viminalis</name>
    <name type="common">Common osier</name>
    <name type="synonym">Basket willow</name>
    <dbReference type="NCBI Taxonomy" id="40686"/>
    <lineage>
        <taxon>Eukaryota</taxon>
        <taxon>Viridiplantae</taxon>
        <taxon>Streptophyta</taxon>
        <taxon>Embryophyta</taxon>
        <taxon>Tracheophyta</taxon>
        <taxon>Spermatophyta</taxon>
        <taxon>Magnoliopsida</taxon>
        <taxon>eudicotyledons</taxon>
        <taxon>Gunneridae</taxon>
        <taxon>Pentapetalae</taxon>
        <taxon>rosids</taxon>
        <taxon>fabids</taxon>
        <taxon>Malpighiales</taxon>
        <taxon>Salicaceae</taxon>
        <taxon>Saliceae</taxon>
        <taxon>Salix</taxon>
    </lineage>
</organism>
<dbReference type="Proteomes" id="UP001151529">
    <property type="component" value="Chromosome 17"/>
</dbReference>
<evidence type="ECO:0000313" key="4">
    <source>
        <dbReference type="Proteomes" id="UP001151529"/>
    </source>
</evidence>
<dbReference type="InterPro" id="IPR011990">
    <property type="entry name" value="TPR-like_helical_dom_sf"/>
</dbReference>
<evidence type="ECO:0000256" key="1">
    <source>
        <dbReference type="ARBA" id="ARBA00022737"/>
    </source>
</evidence>
<dbReference type="PANTHER" id="PTHR13547:SF1">
    <property type="entry name" value="MITOCHONDRIAL RIBONUCLEASE P CATALYTIC SUBUNIT"/>
    <property type="match status" value="1"/>
</dbReference>
<protein>
    <recommendedName>
        <fullName evidence="2">PROP1-like PPR domain-containing protein</fullName>
    </recommendedName>
</protein>
<reference evidence="3" key="2">
    <citation type="journal article" date="2023" name="Int. J. Mol. Sci.">
        <title>De Novo Assembly and Annotation of 11 Diverse Shrub Willow (Salix) Genomes Reveals Novel Gene Organization in Sex-Linked Regions.</title>
        <authorList>
            <person name="Hyden B."/>
            <person name="Feng K."/>
            <person name="Yates T.B."/>
            <person name="Jawdy S."/>
            <person name="Cereghino C."/>
            <person name="Smart L.B."/>
            <person name="Muchero W."/>
        </authorList>
    </citation>
    <scope>NUCLEOTIDE SEQUENCE [LARGE SCALE GENOMIC DNA]</scope>
    <source>
        <tissue evidence="3">Shoot tip</tissue>
    </source>
</reference>
<reference evidence="3" key="1">
    <citation type="submission" date="2022-11" db="EMBL/GenBank/DDBJ databases">
        <authorList>
            <person name="Hyden B.L."/>
            <person name="Feng K."/>
            <person name="Yates T."/>
            <person name="Jawdy S."/>
            <person name="Smart L.B."/>
            <person name="Muchero W."/>
        </authorList>
    </citation>
    <scope>NUCLEOTIDE SEQUENCE</scope>
    <source>
        <tissue evidence="3">Shoot tip</tissue>
    </source>
</reference>
<dbReference type="GO" id="GO:0004526">
    <property type="term" value="F:ribonuclease P activity"/>
    <property type="evidence" value="ECO:0007669"/>
    <property type="project" value="TreeGrafter"/>
</dbReference>
<gene>
    <name evidence="3" type="ORF">OIU85_007774</name>
</gene>
<name>A0A9Q0P9J4_SALVM</name>
<dbReference type="AlphaFoldDB" id="A0A9Q0P9J4"/>
<feature type="domain" description="PROP1-like PPR" evidence="2">
    <location>
        <begin position="65"/>
        <end position="95"/>
    </location>
</feature>
<accession>A0A9Q0P9J4</accession>
<keyword evidence="1" id="KW-0677">Repeat</keyword>
<dbReference type="PANTHER" id="PTHR13547">
    <property type="match status" value="1"/>
</dbReference>
<proteinExistence type="predicted"/>
<dbReference type="InterPro" id="IPR002885">
    <property type="entry name" value="PPR_rpt"/>
</dbReference>
<dbReference type="NCBIfam" id="TIGR00756">
    <property type="entry name" value="PPR"/>
    <property type="match status" value="1"/>
</dbReference>
<evidence type="ECO:0000313" key="3">
    <source>
        <dbReference type="EMBL" id="KAJ6684117.1"/>
    </source>
</evidence>
<keyword evidence="4" id="KW-1185">Reference proteome</keyword>
<dbReference type="Pfam" id="PF17177">
    <property type="entry name" value="PPR_long"/>
    <property type="match status" value="2"/>
</dbReference>
<sequence length="95" mass="11012">MSLREKKKARREAPERVLKFKLDTCSKCRDVVEGLRLYDEARKNGVELNQHHYNVLLYLCSQNGARLASAMEDPEMAFILVKQMKSFGILPKLRS</sequence>
<comment type="caution">
    <text evidence="3">The sequence shown here is derived from an EMBL/GenBank/DDBJ whole genome shotgun (WGS) entry which is preliminary data.</text>
</comment>
<evidence type="ECO:0000259" key="2">
    <source>
        <dbReference type="Pfam" id="PF17177"/>
    </source>
</evidence>
<dbReference type="InterPro" id="IPR033443">
    <property type="entry name" value="PROP1-like_PPR_dom"/>
</dbReference>
<dbReference type="Gene3D" id="1.25.40.10">
    <property type="entry name" value="Tetratricopeptide repeat domain"/>
    <property type="match status" value="2"/>
</dbReference>
<dbReference type="OrthoDB" id="1746836at2759"/>
<dbReference type="EMBL" id="JAPFFL010000013">
    <property type="protein sequence ID" value="KAJ6684117.1"/>
    <property type="molecule type" value="Genomic_DNA"/>
</dbReference>
<feature type="domain" description="PROP1-like PPR" evidence="2">
    <location>
        <begin position="6"/>
        <end position="63"/>
    </location>
</feature>
<dbReference type="GO" id="GO:0001682">
    <property type="term" value="P:tRNA 5'-leader removal"/>
    <property type="evidence" value="ECO:0007669"/>
    <property type="project" value="TreeGrafter"/>
</dbReference>